<keyword evidence="4" id="KW-1185">Reference proteome</keyword>
<dbReference type="Proteomes" id="UP000298545">
    <property type="component" value="Chromosome linear"/>
</dbReference>
<accession>A0A4D7DX97</accession>
<dbReference type="EMBL" id="CP039692">
    <property type="protein sequence ID" value="QCJ00078.1"/>
    <property type="molecule type" value="Genomic_DNA"/>
</dbReference>
<dbReference type="Proteomes" id="UP000826513">
    <property type="component" value="Chromosome 2"/>
</dbReference>
<dbReference type="KEGG" id="alf:CFBP5473_19265"/>
<evidence type="ECO:0000313" key="4">
    <source>
        <dbReference type="Proteomes" id="UP000826513"/>
    </source>
</evidence>
<protein>
    <submittedName>
        <fullName evidence="1">Uncharacterized protein</fullName>
    </submittedName>
</protein>
<evidence type="ECO:0000313" key="1">
    <source>
        <dbReference type="EMBL" id="QCJ00078.1"/>
    </source>
</evidence>
<reference evidence="1 3" key="1">
    <citation type="submission" date="2019-04" db="EMBL/GenBank/DDBJ databases">
        <title>Complete genome sequence of Agrobacterium larrymoorei CFBP5473.</title>
        <authorList>
            <person name="Haryono M."/>
            <person name="Chou L."/>
            <person name="Lin Y.-C."/>
            <person name="Lai E.-M."/>
            <person name="Kuo C.-H."/>
        </authorList>
    </citation>
    <scope>NUCLEOTIDE SEQUENCE [LARGE SCALE GENOMIC DNA]</scope>
    <source>
        <strain evidence="1 3">CFBP5473</strain>
    </source>
</reference>
<evidence type="ECO:0000313" key="3">
    <source>
        <dbReference type="Proteomes" id="UP000298545"/>
    </source>
</evidence>
<dbReference type="RefSeq" id="WP_027674702.1">
    <property type="nucleotide sequence ID" value="NZ_CP039692.1"/>
</dbReference>
<name>A0A4D7DX97_9HYPH</name>
<evidence type="ECO:0000313" key="2">
    <source>
        <dbReference type="EMBL" id="QYA09480.1"/>
    </source>
</evidence>
<reference evidence="2 4" key="2">
    <citation type="submission" date="2021-03" db="EMBL/GenBank/DDBJ databases">
        <title>Rapid diversification of plasmids in a genus of pathogenic and nitrogen fixing bacteria.</title>
        <authorList>
            <person name="Weisberg A.J."/>
            <person name="Miller M."/>
            <person name="Ream W."/>
            <person name="Grunwald N.J."/>
            <person name="Chang J.H."/>
        </authorList>
    </citation>
    <scope>NUCLEOTIDE SEQUENCE [LARGE SCALE GENOMIC DNA]</scope>
    <source>
        <strain evidence="2 4">AF3.44</strain>
    </source>
</reference>
<organism evidence="1 3">
    <name type="scientific">Agrobacterium larrymoorei</name>
    <dbReference type="NCBI Taxonomy" id="160699"/>
    <lineage>
        <taxon>Bacteria</taxon>
        <taxon>Pseudomonadati</taxon>
        <taxon>Pseudomonadota</taxon>
        <taxon>Alphaproteobacteria</taxon>
        <taxon>Hyphomicrobiales</taxon>
        <taxon>Rhizobiaceae</taxon>
        <taxon>Rhizobium/Agrobacterium group</taxon>
        <taxon>Agrobacterium</taxon>
    </lineage>
</organism>
<dbReference type="EMBL" id="CP072168">
    <property type="protein sequence ID" value="QYA09480.1"/>
    <property type="molecule type" value="Genomic_DNA"/>
</dbReference>
<dbReference type="AlphaFoldDB" id="A0A4D7DX97"/>
<gene>
    <name evidence="1" type="ORF">CFBP5473_19265</name>
    <name evidence="2" type="ORF">J5285_19085</name>
</gene>
<proteinExistence type="predicted"/>
<sequence length="180" mass="20163">MDPEQHLPPRKSDYIVLGYLDYTISSFQHYVRLNLSTSSGSLVSGLPVQGRDFKENYPREFAAITEINAAYSAVLSPIFQGHRPKIVGGIASYGSLRFRDGKIEVKALWLAAVVTTYVGVQGYPDFREGIIKIHEDISYAVEKLGSALDLGDTKFVPRTPEDIRRDAIQCLPPQNSRFRK</sequence>